<dbReference type="InterPro" id="IPR013520">
    <property type="entry name" value="Ribonucl_H"/>
</dbReference>
<dbReference type="SMART" id="SM00479">
    <property type="entry name" value="EXOIII"/>
    <property type="match status" value="1"/>
</dbReference>
<dbReference type="OrthoDB" id="9791657at2"/>
<dbReference type="GO" id="GO:0004527">
    <property type="term" value="F:exonuclease activity"/>
    <property type="evidence" value="ECO:0007669"/>
    <property type="project" value="UniProtKB-ARBA"/>
</dbReference>
<dbReference type="Pfam" id="PF00929">
    <property type="entry name" value="RNase_T"/>
    <property type="match status" value="1"/>
</dbReference>
<proteinExistence type="predicted"/>
<dbReference type="RefSeq" id="WP_006129693.1">
    <property type="nucleotide sequence ID" value="NZ_AOHP01000004.1"/>
</dbReference>
<evidence type="ECO:0000313" key="3">
    <source>
        <dbReference type="Proteomes" id="UP000011732"/>
    </source>
</evidence>
<evidence type="ECO:0000259" key="1">
    <source>
        <dbReference type="SMART" id="SM00479"/>
    </source>
</evidence>
<reference evidence="2 3" key="1">
    <citation type="journal article" date="2013" name="Genome Announc.">
        <title>Draft Genome Sequence of Streptomyces gancidicus Strain BKS 13-15.</title>
        <authorList>
            <person name="Kumar S."/>
            <person name="Kaur N."/>
            <person name="Singh N.K."/>
            <person name="Raghava G.P."/>
            <person name="Mayilraj S."/>
        </authorList>
    </citation>
    <scope>NUCLEOTIDE SEQUENCE [LARGE SCALE GENOMIC DNA]</scope>
    <source>
        <strain evidence="2 3">BKS 13-15</strain>
    </source>
</reference>
<dbReference type="EMBL" id="AOHP01000004">
    <property type="protein sequence ID" value="EMF31088.1"/>
    <property type="molecule type" value="Genomic_DNA"/>
</dbReference>
<dbReference type="PATRIC" id="fig|1284664.3.peg.131"/>
<protein>
    <submittedName>
        <fullName evidence="2">DNA polymerase III subunit epsilon</fullName>
    </submittedName>
</protein>
<sequence length="249" mass="27688">MSLTWHRRPLLGLDLETTGTDIETARIVSAAVVRYGGGRDTDVRSWVSNMTDPDGTVTPIPAEATAVHGWTNQAARIAGRPAADVVAEVLAACATAAQSGWPLVVMNAAYDLSVLDREAVRFGVTPLFTRADPYVLDPRVLDKRVDRYRRGGRTLEDLCAHYVVDLEDAHTPEQDAKAACAVVWKLANRHRWLTRKTLSELFTAQTQWALRQQEDLRDYFARTPGKEHLATQMRLGWPYIPAPSLAVEK</sequence>
<gene>
    <name evidence="2" type="ORF">H114_00627</name>
</gene>
<dbReference type="InterPro" id="IPR036397">
    <property type="entry name" value="RNaseH_sf"/>
</dbReference>
<evidence type="ECO:0000313" key="2">
    <source>
        <dbReference type="EMBL" id="EMF31088.1"/>
    </source>
</evidence>
<dbReference type="CDD" id="cd06127">
    <property type="entry name" value="DEDDh"/>
    <property type="match status" value="1"/>
</dbReference>
<accession>M3D3X7</accession>
<keyword evidence="3" id="KW-1185">Reference proteome</keyword>
<dbReference type="InterPro" id="IPR012337">
    <property type="entry name" value="RNaseH-like_sf"/>
</dbReference>
<dbReference type="AlphaFoldDB" id="M3D3X7"/>
<dbReference type="NCBIfam" id="NF005927">
    <property type="entry name" value="PRK07942.1"/>
    <property type="match status" value="1"/>
</dbReference>
<feature type="domain" description="Exonuclease" evidence="1">
    <location>
        <begin position="9"/>
        <end position="192"/>
    </location>
</feature>
<organism evidence="2 3">
    <name type="scientific">Streptomyces gancidicus BKS 13-15</name>
    <dbReference type="NCBI Taxonomy" id="1284664"/>
    <lineage>
        <taxon>Bacteria</taxon>
        <taxon>Bacillati</taxon>
        <taxon>Actinomycetota</taxon>
        <taxon>Actinomycetes</taxon>
        <taxon>Kitasatosporales</taxon>
        <taxon>Streptomycetaceae</taxon>
        <taxon>Streptomyces</taxon>
        <taxon>Streptomyces pseudogriseolus group</taxon>
    </lineage>
</organism>
<name>M3D3X7_STREZ</name>
<comment type="caution">
    <text evidence="2">The sequence shown here is derived from an EMBL/GenBank/DDBJ whole genome shotgun (WGS) entry which is preliminary data.</text>
</comment>
<dbReference type="Gene3D" id="3.30.420.10">
    <property type="entry name" value="Ribonuclease H-like superfamily/Ribonuclease H"/>
    <property type="match status" value="1"/>
</dbReference>
<dbReference type="GO" id="GO:0003676">
    <property type="term" value="F:nucleic acid binding"/>
    <property type="evidence" value="ECO:0007669"/>
    <property type="project" value="InterPro"/>
</dbReference>
<dbReference type="Proteomes" id="UP000011732">
    <property type="component" value="Unassembled WGS sequence"/>
</dbReference>
<dbReference type="SUPFAM" id="SSF53098">
    <property type="entry name" value="Ribonuclease H-like"/>
    <property type="match status" value="1"/>
</dbReference>